<dbReference type="InterPro" id="IPR019734">
    <property type="entry name" value="TPR_rpt"/>
</dbReference>
<comment type="caution">
    <text evidence="6">The sequence shown here is derived from an EMBL/GenBank/DDBJ whole genome shotgun (WGS) entry which is preliminary data.</text>
</comment>
<keyword evidence="4" id="KW-0812">Transmembrane</keyword>
<proteinExistence type="predicted"/>
<reference evidence="6 7" key="1">
    <citation type="submission" date="2019-08" db="EMBL/GenBank/DDBJ databases">
        <title>Genome of Vicingus serpentipes NCIMB 15042.</title>
        <authorList>
            <person name="Bowman J.P."/>
        </authorList>
    </citation>
    <scope>NUCLEOTIDE SEQUENCE [LARGE SCALE GENOMIC DNA]</scope>
    <source>
        <strain evidence="6 7">NCIMB 15042</strain>
    </source>
</reference>
<dbReference type="Gene3D" id="1.25.40.10">
    <property type="entry name" value="Tetratricopeptide repeat domain"/>
    <property type="match status" value="1"/>
</dbReference>
<feature type="repeat" description="TPR" evidence="2">
    <location>
        <begin position="206"/>
        <end position="239"/>
    </location>
</feature>
<evidence type="ECO:0000256" key="2">
    <source>
        <dbReference type="PROSITE-ProRule" id="PRU00339"/>
    </source>
</evidence>
<keyword evidence="4" id="KW-1133">Transmembrane helix</keyword>
<dbReference type="RefSeq" id="WP_147098191.1">
    <property type="nucleotide sequence ID" value="NZ_VOOS01000001.1"/>
</dbReference>
<feature type="domain" description="PPM-type phosphatase" evidence="5">
    <location>
        <begin position="423"/>
        <end position="648"/>
    </location>
</feature>
<evidence type="ECO:0000256" key="3">
    <source>
        <dbReference type="SAM" id="Coils"/>
    </source>
</evidence>
<keyword evidence="7" id="KW-1185">Reference proteome</keyword>
<evidence type="ECO:0000313" key="6">
    <source>
        <dbReference type="EMBL" id="TXB67027.1"/>
    </source>
</evidence>
<sequence>MKTRLIKYCFINFYLLLLFINLPQQSFSNEKIVKLESSSLNQDTSKVNLYIEIAQDYIDTNFVMALKYAQKANNLSQKINYQSGYITSLRLLSDANDYLGRYSEAQEINFKMLDHYKKINDEEEIHSTNINIGIINYYQENYDQSIDYTFRALSYYQNKDDLTGISICYNNLANVYSDRLDYKTALKYYFKALALDEETNNKDGIALIKGNIGEVYIELQEFDKALKFLEEALAIAEEINDQWQQANLMSGLGNLLFKKGQQEDALNYLFKALEINQKLGAVAEQSEIYQIIYQVYETRKQFDKAFYYLNLYTSLNDSVYNKETVDKIAEMNAIYEIEEKEEELRNQEELAEYQKNQKIALILSLVLLLGIVFISIRGNLTKKKINETLAQQKILIETKNRDITDSIQYAKQIQSAILPSDETIKKLFASNFVFYKPKDIVAGDFYWALELPNQILFAVADCTGHGVPGAMVSVVCNSALNRAVKEFNLNSPAKILDKATEIVIETFEKSNSNIKDGMDIALCSFDKETNELEYAGANNSIYLIRNGELIETKADKQPVGKFVNSKPFTNKQIKLEKNDSLYLFTDGYSDQFGGPKGKKYKYKAFKQLLINIHKKAMNEQKQIIYKSFIDWQGNLEQIDDVCIVGIRI</sequence>
<dbReference type="SMART" id="SM00028">
    <property type="entry name" value="TPR"/>
    <property type="match status" value="4"/>
</dbReference>
<dbReference type="SUPFAM" id="SSF48452">
    <property type="entry name" value="TPR-like"/>
    <property type="match status" value="2"/>
</dbReference>
<gene>
    <name evidence="6" type="ORF">FRY74_02250</name>
</gene>
<dbReference type="OrthoDB" id="9763484at2"/>
<keyword evidence="3" id="KW-0175">Coiled coil</keyword>
<keyword evidence="1" id="KW-0378">Hydrolase</keyword>
<evidence type="ECO:0000313" key="7">
    <source>
        <dbReference type="Proteomes" id="UP000321721"/>
    </source>
</evidence>
<dbReference type="Pfam" id="PF07228">
    <property type="entry name" value="SpoIIE"/>
    <property type="match status" value="1"/>
</dbReference>
<dbReference type="PANTHER" id="PTHR43156:SF9">
    <property type="entry name" value="HAMP DOMAIN-CONTAINING PROTEIN"/>
    <property type="match status" value="1"/>
</dbReference>
<evidence type="ECO:0000259" key="5">
    <source>
        <dbReference type="SMART" id="SM00331"/>
    </source>
</evidence>
<dbReference type="PANTHER" id="PTHR43156">
    <property type="entry name" value="STAGE II SPORULATION PROTEIN E-RELATED"/>
    <property type="match status" value="1"/>
</dbReference>
<dbReference type="EMBL" id="VOOS01000001">
    <property type="protein sequence ID" value="TXB67027.1"/>
    <property type="molecule type" value="Genomic_DNA"/>
</dbReference>
<keyword evidence="4" id="KW-0472">Membrane</keyword>
<feature type="coiled-coil region" evidence="3">
    <location>
        <begin position="330"/>
        <end position="357"/>
    </location>
</feature>
<feature type="repeat" description="TPR" evidence="2">
    <location>
        <begin position="166"/>
        <end position="199"/>
    </location>
</feature>
<protein>
    <submittedName>
        <fullName evidence="6">Tetratricopeptide repeat protein</fullName>
    </submittedName>
</protein>
<feature type="coiled-coil region" evidence="3">
    <location>
        <begin position="219"/>
        <end position="246"/>
    </location>
</feature>
<keyword evidence="2" id="KW-0802">TPR repeat</keyword>
<name>A0A5C6RY84_9FLAO</name>
<dbReference type="Proteomes" id="UP000321721">
    <property type="component" value="Unassembled WGS sequence"/>
</dbReference>
<dbReference type="InterPro" id="IPR036457">
    <property type="entry name" value="PPM-type-like_dom_sf"/>
</dbReference>
<dbReference type="SUPFAM" id="SSF81606">
    <property type="entry name" value="PP2C-like"/>
    <property type="match status" value="1"/>
</dbReference>
<organism evidence="6 7">
    <name type="scientific">Vicingus serpentipes</name>
    <dbReference type="NCBI Taxonomy" id="1926625"/>
    <lineage>
        <taxon>Bacteria</taxon>
        <taxon>Pseudomonadati</taxon>
        <taxon>Bacteroidota</taxon>
        <taxon>Flavobacteriia</taxon>
        <taxon>Flavobacteriales</taxon>
        <taxon>Vicingaceae</taxon>
        <taxon>Vicingus</taxon>
    </lineage>
</organism>
<evidence type="ECO:0000256" key="4">
    <source>
        <dbReference type="SAM" id="Phobius"/>
    </source>
</evidence>
<dbReference type="InterPro" id="IPR001932">
    <property type="entry name" value="PPM-type_phosphatase-like_dom"/>
</dbReference>
<dbReference type="Pfam" id="PF13424">
    <property type="entry name" value="TPR_12"/>
    <property type="match status" value="2"/>
</dbReference>
<dbReference type="SMART" id="SM00331">
    <property type="entry name" value="PP2C_SIG"/>
    <property type="match status" value="1"/>
</dbReference>
<dbReference type="Gene3D" id="3.60.40.10">
    <property type="entry name" value="PPM-type phosphatase domain"/>
    <property type="match status" value="1"/>
</dbReference>
<dbReference type="GO" id="GO:0016791">
    <property type="term" value="F:phosphatase activity"/>
    <property type="evidence" value="ECO:0007669"/>
    <property type="project" value="TreeGrafter"/>
</dbReference>
<evidence type="ECO:0000256" key="1">
    <source>
        <dbReference type="ARBA" id="ARBA00022801"/>
    </source>
</evidence>
<dbReference type="PROSITE" id="PS50005">
    <property type="entry name" value="TPR"/>
    <property type="match status" value="3"/>
</dbReference>
<feature type="transmembrane region" description="Helical" evidence="4">
    <location>
        <begin position="359"/>
        <end position="376"/>
    </location>
</feature>
<dbReference type="InterPro" id="IPR011990">
    <property type="entry name" value="TPR-like_helical_dom_sf"/>
</dbReference>
<accession>A0A5C6RY84</accession>
<dbReference type="InterPro" id="IPR052016">
    <property type="entry name" value="Bact_Sigma-Reg"/>
</dbReference>
<feature type="repeat" description="TPR" evidence="2">
    <location>
        <begin position="246"/>
        <end position="279"/>
    </location>
</feature>
<dbReference type="AlphaFoldDB" id="A0A5C6RY84"/>